<keyword evidence="1" id="KW-0472">Membrane</keyword>
<reference evidence="2" key="1">
    <citation type="submission" date="2022-08" db="EMBL/GenBank/DDBJ databases">
        <title>Genomic Encyclopedia of Type Strains, Phase III (KMG-III): the genomes of soil and plant-associated and newly described type strains.</title>
        <authorList>
            <person name="Whitman W."/>
        </authorList>
    </citation>
    <scope>NUCLEOTIDE SEQUENCE</scope>
    <source>
        <strain evidence="2">HMT 1</strain>
    </source>
</reference>
<keyword evidence="1" id="KW-1133">Transmembrane helix</keyword>
<sequence>MSTGIQDWVNFSEITAIYPFQGFEGILVIAAVVFWLWWHFRAIRDEDREMKEAAEYYRRVGLENVLHPDGKARKKKLMSDD</sequence>
<protein>
    <submittedName>
        <fullName evidence="2">Uncharacterized protein</fullName>
    </submittedName>
</protein>
<keyword evidence="1" id="KW-0812">Transmembrane</keyword>
<feature type="transmembrane region" description="Helical" evidence="1">
    <location>
        <begin position="20"/>
        <end position="40"/>
    </location>
</feature>
<evidence type="ECO:0000256" key="1">
    <source>
        <dbReference type="SAM" id="Phobius"/>
    </source>
</evidence>
<name>A0AAE3HJ86_9GAMM</name>
<accession>A0AAE3HJ86</accession>
<gene>
    <name evidence="2" type="ORF">J2T55_000031</name>
</gene>
<comment type="caution">
    <text evidence="2">The sequence shown here is derived from an EMBL/GenBank/DDBJ whole genome shotgun (WGS) entry which is preliminary data.</text>
</comment>
<evidence type="ECO:0000313" key="3">
    <source>
        <dbReference type="Proteomes" id="UP001204445"/>
    </source>
</evidence>
<dbReference type="EMBL" id="JANUCT010000001">
    <property type="protein sequence ID" value="MCS3902039.1"/>
    <property type="molecule type" value="Genomic_DNA"/>
</dbReference>
<dbReference type="AlphaFoldDB" id="A0AAE3HJ86"/>
<proteinExistence type="predicted"/>
<dbReference type="Proteomes" id="UP001204445">
    <property type="component" value="Unassembled WGS sequence"/>
</dbReference>
<organism evidence="2 3">
    <name type="scientific">Methylohalomonas lacus</name>
    <dbReference type="NCBI Taxonomy" id="398773"/>
    <lineage>
        <taxon>Bacteria</taxon>
        <taxon>Pseudomonadati</taxon>
        <taxon>Pseudomonadota</taxon>
        <taxon>Gammaproteobacteria</taxon>
        <taxon>Methylohalomonadales</taxon>
        <taxon>Methylohalomonadaceae</taxon>
        <taxon>Methylohalomonas</taxon>
    </lineage>
</organism>
<keyword evidence="3" id="KW-1185">Reference proteome</keyword>
<evidence type="ECO:0000313" key="2">
    <source>
        <dbReference type="EMBL" id="MCS3902039.1"/>
    </source>
</evidence>
<dbReference type="RefSeq" id="WP_259053287.1">
    <property type="nucleotide sequence ID" value="NZ_JANUCT010000001.1"/>
</dbReference>